<name>A0A5R8YPY6_9PSED</name>
<evidence type="ECO:0000313" key="7">
    <source>
        <dbReference type="EMBL" id="TLP55443.1"/>
    </source>
</evidence>
<comment type="catalytic activity">
    <reaction evidence="1">
        <text>ATP + protein L-histidine = ADP + protein N-phospho-L-histidine.</text>
        <dbReference type="EC" id="2.7.13.3"/>
    </reaction>
</comment>
<dbReference type="CDD" id="cd00082">
    <property type="entry name" value="HisKA"/>
    <property type="match status" value="1"/>
</dbReference>
<dbReference type="Pfam" id="PF00512">
    <property type="entry name" value="HisKA"/>
    <property type="match status" value="1"/>
</dbReference>
<dbReference type="PROSITE" id="PS50113">
    <property type="entry name" value="PAC"/>
    <property type="match status" value="1"/>
</dbReference>
<dbReference type="Pfam" id="PF02518">
    <property type="entry name" value="HATPase_c"/>
    <property type="match status" value="1"/>
</dbReference>
<keyword evidence="4" id="KW-0418">Kinase</keyword>
<dbReference type="PANTHER" id="PTHR43065:SF42">
    <property type="entry name" value="TWO-COMPONENT SENSOR PPRA"/>
    <property type="match status" value="1"/>
</dbReference>
<evidence type="ECO:0000259" key="5">
    <source>
        <dbReference type="PROSITE" id="PS50109"/>
    </source>
</evidence>
<keyword evidence="3" id="KW-0597">Phosphoprotein</keyword>
<dbReference type="Gene3D" id="3.30.450.20">
    <property type="entry name" value="PAS domain"/>
    <property type="match status" value="3"/>
</dbReference>
<evidence type="ECO:0000256" key="2">
    <source>
        <dbReference type="ARBA" id="ARBA00012438"/>
    </source>
</evidence>
<evidence type="ECO:0000313" key="8">
    <source>
        <dbReference type="Proteomes" id="UP000309819"/>
    </source>
</evidence>
<dbReference type="Gene3D" id="3.30.565.10">
    <property type="entry name" value="Histidine kinase-like ATPase, C-terminal domain"/>
    <property type="match status" value="1"/>
</dbReference>
<dbReference type="RefSeq" id="WP_138221254.1">
    <property type="nucleotide sequence ID" value="NZ_VAUO01000012.1"/>
</dbReference>
<evidence type="ECO:0000256" key="4">
    <source>
        <dbReference type="ARBA" id="ARBA00022777"/>
    </source>
</evidence>
<protein>
    <recommendedName>
        <fullName evidence="2">histidine kinase</fullName>
        <ecNumber evidence="2">2.7.13.3</ecNumber>
    </recommendedName>
</protein>
<dbReference type="InterPro" id="IPR013655">
    <property type="entry name" value="PAS_fold_3"/>
</dbReference>
<dbReference type="InterPro" id="IPR036097">
    <property type="entry name" value="HisK_dim/P_sf"/>
</dbReference>
<dbReference type="InterPro" id="IPR035965">
    <property type="entry name" value="PAS-like_dom_sf"/>
</dbReference>
<dbReference type="InterPro" id="IPR013656">
    <property type="entry name" value="PAS_4"/>
</dbReference>
<dbReference type="CDD" id="cd00130">
    <property type="entry name" value="PAS"/>
    <property type="match status" value="2"/>
</dbReference>
<evidence type="ECO:0000256" key="3">
    <source>
        <dbReference type="ARBA" id="ARBA00022553"/>
    </source>
</evidence>
<dbReference type="InterPro" id="IPR000014">
    <property type="entry name" value="PAS"/>
</dbReference>
<dbReference type="PROSITE" id="PS50109">
    <property type="entry name" value="HIS_KIN"/>
    <property type="match status" value="1"/>
</dbReference>
<dbReference type="Proteomes" id="UP000309819">
    <property type="component" value="Unassembled WGS sequence"/>
</dbReference>
<accession>A0A5R8YPY6</accession>
<evidence type="ECO:0000259" key="6">
    <source>
        <dbReference type="PROSITE" id="PS50113"/>
    </source>
</evidence>
<dbReference type="Pfam" id="PF08447">
    <property type="entry name" value="PAS_3"/>
    <property type="match status" value="1"/>
</dbReference>
<gene>
    <name evidence="7" type="ORF">FEM01_20260</name>
</gene>
<reference evidence="7 8" key="1">
    <citation type="submission" date="2019-05" db="EMBL/GenBank/DDBJ databases">
        <title>Pseudomonas sp. SC006 isolated from lettuce that can produce HBGAs.</title>
        <authorList>
            <person name="Wang D."/>
            <person name="Liao N."/>
            <person name="Liu D."/>
            <person name="Zhang Z."/>
            <person name="Zou S."/>
        </authorList>
    </citation>
    <scope>NUCLEOTIDE SEQUENCE [LARGE SCALE GENOMIC DNA]</scope>
    <source>
        <strain evidence="7 8">SC006</strain>
    </source>
</reference>
<dbReference type="EMBL" id="VAUO01000012">
    <property type="protein sequence ID" value="TLP55443.1"/>
    <property type="molecule type" value="Genomic_DNA"/>
</dbReference>
<dbReference type="InterPro" id="IPR003594">
    <property type="entry name" value="HATPase_dom"/>
</dbReference>
<sequence length="874" mass="97885">MSGGLFDRWRAAPAPIEPAQPPAPVGLQVWLDDQGRVLRLGGPLRTLLALPTQPSARVHDYLLPHSWLVLEGEPADWQGQALDLDFQTVVGHALTTRGWLQRQAEGWLLQLFDVGDLLREQRWDRQRPLFSEIGHALRECGAERLEQTACEQLQLLAEHWQARALRLMLRDPGGWRHYADSDRYWPWPDDSRLQAWLQRLPAAVPQQIRDEPELQALCGGVALYVVPYRQGRDAEAWLLCAAPAQAPPADMALALARTLIEPLLARHRHQQLRRQAGQLDDLQQQLGAGWWEWPEGADLQLDPAVAASFELPQQMSQAQWLAQVHPADREAAQLALAQAHEGQGLNIGLRLAHASPRWLHWAGQRQGTRLRGFLLDISALKQQEQHAAAAQARLENLIASSPAVIYVQRYAEGALYGDFFSASLAPLLGWSTDSEQARQPGLAVHPDDRSLWLERTRSLLHDGHVRCRYRLRDARGSYHWMLDEARLLRDDLGQPREVVGLWLDVTEAADAAERMRQSEERYRVLVEDSPAMICRYRPDLTLVFANRPLAEYLQCPVSQLVGADLGQWLSTSQREAFVQRLQGLTPAQPVSSAEICLQLPGREHAWWIWADRGLFDEQGQLLEIQAVGRDNTEVRRSQQQLLQSAKMATLGELATGLVHEINQPLNVMRMAVSNALTRLDQGSADPAWLVQKLQRIEAQVARAERLVEHMRVYGRRSMHERQCFAAWDAVEGARALLEENLHGKGVNLYLEVPPEQGLVFGHPDQLEQVLINLLVNARDALLEQRPAQPWIRVRQALDGACVRLLVDDNAGGIAADLHARIFEPFFTTKPAGVGTGLGLSVSHGIVSQMAGCLSVANGEQGACFCVELPLHSTS</sequence>
<dbReference type="InterPro" id="IPR003661">
    <property type="entry name" value="HisK_dim/P_dom"/>
</dbReference>
<dbReference type="PANTHER" id="PTHR43065">
    <property type="entry name" value="SENSOR HISTIDINE KINASE"/>
    <property type="match status" value="1"/>
</dbReference>
<dbReference type="SMART" id="SM00388">
    <property type="entry name" value="HisKA"/>
    <property type="match status" value="1"/>
</dbReference>
<dbReference type="GO" id="GO:0000155">
    <property type="term" value="F:phosphorelay sensor kinase activity"/>
    <property type="evidence" value="ECO:0007669"/>
    <property type="project" value="InterPro"/>
</dbReference>
<dbReference type="SUPFAM" id="SSF47384">
    <property type="entry name" value="Homodimeric domain of signal transducing histidine kinase"/>
    <property type="match status" value="1"/>
</dbReference>
<dbReference type="AlphaFoldDB" id="A0A5R8YPY6"/>
<dbReference type="Gene3D" id="1.10.287.130">
    <property type="match status" value="1"/>
</dbReference>
<organism evidence="7 8">
    <name type="scientific">Pseudomonas mosselii</name>
    <dbReference type="NCBI Taxonomy" id="78327"/>
    <lineage>
        <taxon>Bacteria</taxon>
        <taxon>Pseudomonadati</taxon>
        <taxon>Pseudomonadota</taxon>
        <taxon>Gammaproteobacteria</taxon>
        <taxon>Pseudomonadales</taxon>
        <taxon>Pseudomonadaceae</taxon>
        <taxon>Pseudomonas</taxon>
    </lineage>
</organism>
<dbReference type="SMART" id="SM00091">
    <property type="entry name" value="PAS"/>
    <property type="match status" value="3"/>
</dbReference>
<dbReference type="SMART" id="SM00387">
    <property type="entry name" value="HATPase_c"/>
    <property type="match status" value="1"/>
</dbReference>
<comment type="caution">
    <text evidence="7">The sequence shown here is derived from an EMBL/GenBank/DDBJ whole genome shotgun (WGS) entry which is preliminary data.</text>
</comment>
<dbReference type="EC" id="2.7.13.3" evidence="2"/>
<dbReference type="OrthoDB" id="1931120at2"/>
<keyword evidence="4" id="KW-0808">Transferase</keyword>
<dbReference type="PRINTS" id="PR00344">
    <property type="entry name" value="BCTRLSENSOR"/>
</dbReference>
<dbReference type="Pfam" id="PF08448">
    <property type="entry name" value="PAS_4"/>
    <property type="match status" value="1"/>
</dbReference>
<feature type="domain" description="Histidine kinase" evidence="5">
    <location>
        <begin position="656"/>
        <end position="872"/>
    </location>
</feature>
<dbReference type="InterPro" id="IPR005467">
    <property type="entry name" value="His_kinase_dom"/>
</dbReference>
<feature type="domain" description="PAC" evidence="6">
    <location>
        <begin position="465"/>
        <end position="517"/>
    </location>
</feature>
<evidence type="ECO:0000256" key="1">
    <source>
        <dbReference type="ARBA" id="ARBA00000085"/>
    </source>
</evidence>
<proteinExistence type="predicted"/>
<dbReference type="InterPro" id="IPR036890">
    <property type="entry name" value="HATPase_C_sf"/>
</dbReference>
<dbReference type="SUPFAM" id="SSF55785">
    <property type="entry name" value="PYP-like sensor domain (PAS domain)"/>
    <property type="match status" value="2"/>
</dbReference>
<dbReference type="SUPFAM" id="SSF55874">
    <property type="entry name" value="ATPase domain of HSP90 chaperone/DNA topoisomerase II/histidine kinase"/>
    <property type="match status" value="1"/>
</dbReference>
<dbReference type="InterPro" id="IPR000700">
    <property type="entry name" value="PAS-assoc_C"/>
</dbReference>
<dbReference type="NCBIfam" id="TIGR00229">
    <property type="entry name" value="sensory_box"/>
    <property type="match status" value="1"/>
</dbReference>
<dbReference type="InterPro" id="IPR004358">
    <property type="entry name" value="Sig_transdc_His_kin-like_C"/>
</dbReference>
<keyword evidence="8" id="KW-1185">Reference proteome</keyword>